<dbReference type="AlphaFoldDB" id="E3N895"/>
<dbReference type="Proteomes" id="UP000008281">
    <property type="component" value="Unassembled WGS sequence"/>
</dbReference>
<reference evidence="1" key="1">
    <citation type="submission" date="2007-07" db="EMBL/GenBank/DDBJ databases">
        <title>PCAP assembly of the Caenorhabditis remanei genome.</title>
        <authorList>
            <consortium name="The Caenorhabditis remanei Sequencing Consortium"/>
            <person name="Wilson R.K."/>
        </authorList>
    </citation>
    <scope>NUCLEOTIDE SEQUENCE [LARGE SCALE GENOMIC DNA]</scope>
    <source>
        <strain evidence="1">PB4641</strain>
    </source>
</reference>
<dbReference type="EMBL" id="DS268555">
    <property type="protein sequence ID" value="EFO89405.1"/>
    <property type="molecule type" value="Genomic_DNA"/>
</dbReference>
<protein>
    <submittedName>
        <fullName evidence="1">Uncharacterized protein</fullName>
    </submittedName>
</protein>
<organism evidence="2">
    <name type="scientific">Caenorhabditis remanei</name>
    <name type="common">Caenorhabditis vulgaris</name>
    <dbReference type="NCBI Taxonomy" id="31234"/>
    <lineage>
        <taxon>Eukaryota</taxon>
        <taxon>Metazoa</taxon>
        <taxon>Ecdysozoa</taxon>
        <taxon>Nematoda</taxon>
        <taxon>Chromadorea</taxon>
        <taxon>Rhabditida</taxon>
        <taxon>Rhabditina</taxon>
        <taxon>Rhabditomorpha</taxon>
        <taxon>Rhabditoidea</taxon>
        <taxon>Rhabditidae</taxon>
        <taxon>Peloderinae</taxon>
        <taxon>Caenorhabditis</taxon>
    </lineage>
</organism>
<proteinExistence type="predicted"/>
<sequence length="101" mass="11708">MRYQGNRIYSKFVYTPPPQQTDRENESFIYVDTENCYNTLPHGSHLALLTFCDIATRDCVVMASAQNVQMGQIQSVIKGINKMRPLWNLPMTFNTKEKMDL</sequence>
<accession>E3N895</accession>
<gene>
    <name evidence="1" type="ORF">CRE_20500</name>
</gene>
<evidence type="ECO:0000313" key="2">
    <source>
        <dbReference type="Proteomes" id="UP000008281"/>
    </source>
</evidence>
<name>E3N895_CAERE</name>
<evidence type="ECO:0000313" key="1">
    <source>
        <dbReference type="EMBL" id="EFO89405.1"/>
    </source>
</evidence>
<dbReference type="HOGENOM" id="CLU_2294270_0_0_1"/>
<dbReference type="OrthoDB" id="5844743at2759"/>
<keyword evidence="2" id="KW-1185">Reference proteome</keyword>
<dbReference type="InParanoid" id="E3N895"/>